<dbReference type="PROSITE" id="PS01124">
    <property type="entry name" value="HTH_ARAC_FAMILY_2"/>
    <property type="match status" value="1"/>
</dbReference>
<dbReference type="InterPro" id="IPR003313">
    <property type="entry name" value="AraC-bd"/>
</dbReference>
<dbReference type="Proteomes" id="UP000616779">
    <property type="component" value="Unassembled WGS sequence"/>
</dbReference>
<dbReference type="InterPro" id="IPR037923">
    <property type="entry name" value="HTH-like"/>
</dbReference>
<dbReference type="PANTHER" id="PTHR43280">
    <property type="entry name" value="ARAC-FAMILY TRANSCRIPTIONAL REGULATOR"/>
    <property type="match status" value="1"/>
</dbReference>
<protein>
    <submittedName>
        <fullName evidence="5">Helix-turn-helix domain-containing protein</fullName>
    </submittedName>
</protein>
<evidence type="ECO:0000313" key="6">
    <source>
        <dbReference type="Proteomes" id="UP000616779"/>
    </source>
</evidence>
<keyword evidence="1" id="KW-0805">Transcription regulation</keyword>
<dbReference type="InterPro" id="IPR018060">
    <property type="entry name" value="HTH_AraC"/>
</dbReference>
<proteinExistence type="predicted"/>
<evidence type="ECO:0000256" key="1">
    <source>
        <dbReference type="ARBA" id="ARBA00023015"/>
    </source>
</evidence>
<dbReference type="EMBL" id="WHOA01000093">
    <property type="protein sequence ID" value="NOU72477.1"/>
    <property type="molecule type" value="Genomic_DNA"/>
</dbReference>
<evidence type="ECO:0000313" key="5">
    <source>
        <dbReference type="EMBL" id="NOU72477.1"/>
    </source>
</evidence>
<evidence type="ECO:0000256" key="2">
    <source>
        <dbReference type="ARBA" id="ARBA00023125"/>
    </source>
</evidence>
<dbReference type="SUPFAM" id="SSF51215">
    <property type="entry name" value="Regulatory protein AraC"/>
    <property type="match status" value="1"/>
</dbReference>
<keyword evidence="6" id="KW-1185">Reference proteome</keyword>
<dbReference type="Pfam" id="PF12833">
    <property type="entry name" value="HTH_18"/>
    <property type="match status" value="1"/>
</dbReference>
<reference evidence="5 6" key="1">
    <citation type="submission" date="2019-10" db="EMBL/GenBank/DDBJ databases">
        <title>Description of Paenibacillus terrestris sp. nov.</title>
        <authorList>
            <person name="Carlier A."/>
            <person name="Qi S."/>
        </authorList>
    </citation>
    <scope>NUCLEOTIDE SEQUENCE [LARGE SCALE GENOMIC DNA]</scope>
    <source>
        <strain evidence="5 6">LMG 31458</strain>
    </source>
</reference>
<dbReference type="Pfam" id="PF02311">
    <property type="entry name" value="AraC_binding"/>
    <property type="match status" value="1"/>
</dbReference>
<dbReference type="PROSITE" id="PS00041">
    <property type="entry name" value="HTH_ARAC_FAMILY_1"/>
    <property type="match status" value="1"/>
</dbReference>
<comment type="caution">
    <text evidence="5">The sequence shown here is derived from an EMBL/GenBank/DDBJ whole genome shotgun (WGS) entry which is preliminary data.</text>
</comment>
<accession>A0ABX1XVA2</accession>
<dbReference type="InterPro" id="IPR018062">
    <property type="entry name" value="HTH_AraC-typ_CS"/>
</dbReference>
<feature type="domain" description="HTH araC/xylS-type" evidence="4">
    <location>
        <begin position="188"/>
        <end position="286"/>
    </location>
</feature>
<evidence type="ECO:0000256" key="3">
    <source>
        <dbReference type="ARBA" id="ARBA00023163"/>
    </source>
</evidence>
<dbReference type="SUPFAM" id="SSF46689">
    <property type="entry name" value="Homeodomain-like"/>
    <property type="match status" value="1"/>
</dbReference>
<dbReference type="Gene3D" id="1.10.10.60">
    <property type="entry name" value="Homeodomain-like"/>
    <property type="match status" value="1"/>
</dbReference>
<name>A0ABX1XVA2_9BACL</name>
<keyword evidence="3" id="KW-0804">Transcription</keyword>
<dbReference type="PANTHER" id="PTHR43280:SF2">
    <property type="entry name" value="HTH-TYPE TRANSCRIPTIONAL REGULATOR EXSA"/>
    <property type="match status" value="1"/>
</dbReference>
<sequence>MEAMTKMMDYMISPMPIRIVELVMDISKLNLQSLVITAIGHLPGRISRQKDATFKSFALAYIADGVGTYQVNGEPVQKVDKGSLFFVWPGAKFAYGPLEGASWEEYYIDIAGSRLLEFEERGLIKKGEVMQVGSDPEWVRRLETLASLLESGIPANSDRASMQLESLLYEFSLMTDGSHASNKSNKNFHVTDDIAHHIYDPIDAEAIARRHNLSVSTLRRLISSHTGYPLNEYIHRLKISEAKKILVNTSASIKEIALSLQYTDVYYFSRLFKKYAGVSAKKFRESI</sequence>
<dbReference type="SMART" id="SM00342">
    <property type="entry name" value="HTH_ARAC"/>
    <property type="match status" value="1"/>
</dbReference>
<gene>
    <name evidence="5" type="ORF">GC098_13745</name>
</gene>
<evidence type="ECO:0000259" key="4">
    <source>
        <dbReference type="PROSITE" id="PS01124"/>
    </source>
</evidence>
<keyword evidence="2" id="KW-0238">DNA-binding</keyword>
<organism evidence="5 6">
    <name type="scientific">Paenibacillus phytorum</name>
    <dbReference type="NCBI Taxonomy" id="2654977"/>
    <lineage>
        <taxon>Bacteria</taxon>
        <taxon>Bacillati</taxon>
        <taxon>Bacillota</taxon>
        <taxon>Bacilli</taxon>
        <taxon>Bacillales</taxon>
        <taxon>Paenibacillaceae</taxon>
        <taxon>Paenibacillus</taxon>
    </lineage>
</organism>
<dbReference type="InterPro" id="IPR009057">
    <property type="entry name" value="Homeodomain-like_sf"/>
</dbReference>